<name>A0A919GQH8_9ACTN</name>
<reference evidence="2" key="1">
    <citation type="journal article" date="2014" name="Int. J. Syst. Evol. Microbiol.">
        <title>Complete genome sequence of Corynebacterium casei LMG S-19264T (=DSM 44701T), isolated from a smear-ripened cheese.</title>
        <authorList>
            <consortium name="US DOE Joint Genome Institute (JGI-PGF)"/>
            <person name="Walter F."/>
            <person name="Albersmeier A."/>
            <person name="Kalinowski J."/>
            <person name="Ruckert C."/>
        </authorList>
    </citation>
    <scope>NUCLEOTIDE SEQUENCE</scope>
    <source>
        <strain evidence="2">JCM 5069</strain>
    </source>
</reference>
<proteinExistence type="predicted"/>
<evidence type="ECO:0000313" key="2">
    <source>
        <dbReference type="EMBL" id="GHH88954.1"/>
    </source>
</evidence>
<sequence>MTGSGRPLPVGMPRDATSPPHAAASGGEAPTGRRRTAFVNDRIGYGRTVYGHALYGPTGRVPRRTRPSGIEAT</sequence>
<dbReference type="AlphaFoldDB" id="A0A919GQH8"/>
<comment type="caution">
    <text evidence="2">The sequence shown here is derived from an EMBL/GenBank/DDBJ whole genome shotgun (WGS) entry which is preliminary data.</text>
</comment>
<dbReference type="Proteomes" id="UP000603708">
    <property type="component" value="Unassembled WGS sequence"/>
</dbReference>
<evidence type="ECO:0000313" key="3">
    <source>
        <dbReference type="Proteomes" id="UP000603708"/>
    </source>
</evidence>
<accession>A0A919GQH8</accession>
<feature type="region of interest" description="Disordered" evidence="1">
    <location>
        <begin position="1"/>
        <end position="35"/>
    </location>
</feature>
<feature type="region of interest" description="Disordered" evidence="1">
    <location>
        <begin position="51"/>
        <end position="73"/>
    </location>
</feature>
<keyword evidence="3" id="KW-1185">Reference proteome</keyword>
<organism evidence="2 3">
    <name type="scientific">Streptomyces sulfonofaciens</name>
    <dbReference type="NCBI Taxonomy" id="68272"/>
    <lineage>
        <taxon>Bacteria</taxon>
        <taxon>Bacillati</taxon>
        <taxon>Actinomycetota</taxon>
        <taxon>Actinomycetes</taxon>
        <taxon>Kitasatosporales</taxon>
        <taxon>Streptomycetaceae</taxon>
        <taxon>Streptomyces</taxon>
    </lineage>
</organism>
<reference evidence="2" key="2">
    <citation type="submission" date="2020-09" db="EMBL/GenBank/DDBJ databases">
        <authorList>
            <person name="Sun Q."/>
            <person name="Ohkuma M."/>
        </authorList>
    </citation>
    <scope>NUCLEOTIDE SEQUENCE</scope>
    <source>
        <strain evidence="2">JCM 5069</strain>
    </source>
</reference>
<protein>
    <submittedName>
        <fullName evidence="2">Uncharacterized protein</fullName>
    </submittedName>
</protein>
<evidence type="ECO:0000256" key="1">
    <source>
        <dbReference type="SAM" id="MobiDB-lite"/>
    </source>
</evidence>
<dbReference type="EMBL" id="BNCD01000047">
    <property type="protein sequence ID" value="GHH88954.1"/>
    <property type="molecule type" value="Genomic_DNA"/>
</dbReference>
<gene>
    <name evidence="2" type="ORF">GCM10018793_70480</name>
</gene>